<evidence type="ECO:0000259" key="7">
    <source>
        <dbReference type="PROSITE" id="PS51651"/>
    </source>
</evidence>
<dbReference type="Pfam" id="PF06920">
    <property type="entry name" value="DHR-2_Lobe_A"/>
    <property type="match status" value="1"/>
</dbReference>
<dbReference type="Gene3D" id="2.60.40.150">
    <property type="entry name" value="C2 domain"/>
    <property type="match status" value="1"/>
</dbReference>
<feature type="compositionally biased region" description="Low complexity" evidence="4">
    <location>
        <begin position="220"/>
        <end position="234"/>
    </location>
</feature>
<feature type="region of interest" description="Disordered" evidence="4">
    <location>
        <begin position="2703"/>
        <end position="2734"/>
    </location>
</feature>
<gene>
    <name evidence="8" type="primary">Necator_chrII.g5723</name>
    <name evidence="8" type="ORF">RB195_017930</name>
</gene>
<accession>A0ABR1C8F0</accession>
<evidence type="ECO:0000313" key="9">
    <source>
        <dbReference type="Proteomes" id="UP001303046"/>
    </source>
</evidence>
<dbReference type="InterPro" id="IPR046773">
    <property type="entry name" value="DOCKER_Lobe_C"/>
</dbReference>
<dbReference type="InterPro" id="IPR021816">
    <property type="entry name" value="DOCK_C/D_N"/>
</dbReference>
<dbReference type="InterPro" id="IPR018780">
    <property type="entry name" value="TBORCS5"/>
</dbReference>
<feature type="compositionally biased region" description="Low complexity" evidence="4">
    <location>
        <begin position="2704"/>
        <end position="2730"/>
    </location>
</feature>
<evidence type="ECO:0000256" key="3">
    <source>
        <dbReference type="PROSITE-ProRule" id="PRU00983"/>
    </source>
</evidence>
<dbReference type="CDD" id="cd22789">
    <property type="entry name" value="BORCS5-like"/>
    <property type="match status" value="1"/>
</dbReference>
<dbReference type="InterPro" id="IPR043162">
    <property type="entry name" value="DOCK_C_lobe_C"/>
</dbReference>
<evidence type="ECO:0000256" key="2">
    <source>
        <dbReference type="ARBA" id="ARBA00022658"/>
    </source>
</evidence>
<dbReference type="Gene3D" id="3.40.630.30">
    <property type="match status" value="1"/>
</dbReference>
<dbReference type="SUPFAM" id="SSF55729">
    <property type="entry name" value="Acyl-CoA N-acyltransferases (Nat)"/>
    <property type="match status" value="1"/>
</dbReference>
<dbReference type="Pfam" id="PF00583">
    <property type="entry name" value="Acetyltransf_1"/>
    <property type="match status" value="1"/>
</dbReference>
<feature type="domain" description="C2 DOCK-type" evidence="6">
    <location>
        <begin position="658"/>
        <end position="823"/>
    </location>
</feature>
<dbReference type="Gene3D" id="1.25.40.410">
    <property type="match status" value="1"/>
</dbReference>
<evidence type="ECO:0000259" key="5">
    <source>
        <dbReference type="PROSITE" id="PS51186"/>
    </source>
</evidence>
<dbReference type="EMBL" id="JAVFWL010000002">
    <property type="protein sequence ID" value="KAK6734440.1"/>
    <property type="molecule type" value="Genomic_DNA"/>
</dbReference>
<dbReference type="InterPro" id="IPR046769">
    <property type="entry name" value="DOCKER_Lobe_A"/>
</dbReference>
<keyword evidence="1" id="KW-0597">Phosphoprotein</keyword>
<dbReference type="PROSITE" id="PS51650">
    <property type="entry name" value="C2_DOCK"/>
    <property type="match status" value="1"/>
</dbReference>
<dbReference type="Pfam" id="PF14429">
    <property type="entry name" value="DOCK-C2"/>
    <property type="match status" value="1"/>
</dbReference>
<dbReference type="Pfam" id="PF10158">
    <property type="entry name" value="LOH1CR12"/>
    <property type="match status" value="1"/>
</dbReference>
<dbReference type="Pfam" id="PF20421">
    <property type="entry name" value="DHR-2_Lobe_C"/>
    <property type="match status" value="1"/>
</dbReference>
<dbReference type="InterPro" id="IPR035892">
    <property type="entry name" value="C2_domain_sf"/>
</dbReference>
<dbReference type="PROSITE" id="PS51651">
    <property type="entry name" value="DOCKER"/>
    <property type="match status" value="1"/>
</dbReference>
<feature type="region of interest" description="Disordered" evidence="4">
    <location>
        <begin position="202"/>
        <end position="254"/>
    </location>
</feature>
<feature type="domain" description="N-acetyltransferase" evidence="5">
    <location>
        <begin position="2259"/>
        <end position="2416"/>
    </location>
</feature>
<dbReference type="CDD" id="cd11695">
    <property type="entry name" value="DHR2_DOCK_C"/>
    <property type="match status" value="1"/>
</dbReference>
<dbReference type="PANTHER" id="PTHR23317">
    <property type="entry name" value="DEDICATOR OF CYTOKINESIS DOCK"/>
    <property type="match status" value="1"/>
</dbReference>
<dbReference type="Pfam" id="PF11878">
    <property type="entry name" value="DOCK_C-D_N"/>
    <property type="match status" value="1"/>
</dbReference>
<dbReference type="PROSITE" id="PS51186">
    <property type="entry name" value="GNAT"/>
    <property type="match status" value="1"/>
</dbReference>
<dbReference type="PANTHER" id="PTHR23317:SF76">
    <property type="entry name" value="LD20667P"/>
    <property type="match status" value="1"/>
</dbReference>
<dbReference type="Pfam" id="PF20422">
    <property type="entry name" value="DHR-2_Lobe_B"/>
    <property type="match status" value="1"/>
</dbReference>
<evidence type="ECO:0000256" key="1">
    <source>
        <dbReference type="ARBA" id="ARBA00022553"/>
    </source>
</evidence>
<dbReference type="Proteomes" id="UP001303046">
    <property type="component" value="Unassembled WGS sequence"/>
</dbReference>
<name>A0ABR1C8F0_NECAM</name>
<evidence type="ECO:0000259" key="6">
    <source>
        <dbReference type="PROSITE" id="PS51650"/>
    </source>
</evidence>
<feature type="region of interest" description="Disordered" evidence="4">
    <location>
        <begin position="529"/>
        <end position="548"/>
    </location>
</feature>
<evidence type="ECO:0000256" key="4">
    <source>
        <dbReference type="SAM" id="MobiDB-lite"/>
    </source>
</evidence>
<organism evidence="8 9">
    <name type="scientific">Necator americanus</name>
    <name type="common">Human hookworm</name>
    <dbReference type="NCBI Taxonomy" id="51031"/>
    <lineage>
        <taxon>Eukaryota</taxon>
        <taxon>Metazoa</taxon>
        <taxon>Ecdysozoa</taxon>
        <taxon>Nematoda</taxon>
        <taxon>Chromadorea</taxon>
        <taxon>Rhabditida</taxon>
        <taxon>Rhabditina</taxon>
        <taxon>Rhabditomorpha</taxon>
        <taxon>Strongyloidea</taxon>
        <taxon>Ancylostomatidae</taxon>
        <taxon>Bunostominae</taxon>
        <taxon>Necator</taxon>
    </lineage>
</organism>
<feature type="domain" description="DOCKER" evidence="7">
    <location>
        <begin position="1680"/>
        <end position="2134"/>
    </location>
</feature>
<dbReference type="InterPro" id="IPR016181">
    <property type="entry name" value="Acyl_CoA_acyltransferase"/>
</dbReference>
<sequence length="2751" mass="307132">MTSLVSTSSQRAFAGKRNKMTAADVRKHVMTGSLMMLHPASFDMTLPDNSTSQTLSLLDVADPCDIEEALAQRRTSALYDISSTTASPRKVSEFPADDVEVRIVPREWATVDPPVPTETKDLKIEPFVRDIISSFSDQFSLVQRRYQQYGSADAYVRMLIERPIIVRSTTRPIFETDAGRAERIARSVSVVGDQVASPRHQIPLPSLSSWGLPKDSKRQSYASTASSGTMGSAEGDSRESRLHQSQPDPTIPGVIQRSSFSQLDQLSDVRRQTGRHTSLVNLLPLQPESAVIEKRSAPPFPEERVGHKLIVKVIKLTLDPFFEPVFGSIAIYDAKARRKVTENFYFDVNPDDLRRLVERRRSFDEPPQRCNQAAFSLSCPLSDLFLVIKLEKVLQACEIVDASEPYTICAAKDEKTREKLSAAAADYCERLSAFRMPLGFMVVDLQKVLTGANSLERSDMTMSTVTTTSSATITGDVAPPLASVSGETDSIVSADRVSNTSTSTFRRMGSGTSAAAVLNRVRTPLQRRKFLGGSTGGSEDSSTPDVSSVGKSMELNLANLHPITLNLNSFFKQEADRLSDDDLLKLLSDARRPGGKLSRLKTFTADLSIQLSGGTGEELLMRLSPEMLRVAPFSGNELTKDIQEFPAKSVYLANTSYRNLLYIYPKSANLTNRPGTARNISIKVELMNGHEQPLSVMFARSAGCEMTSEVRTAVVYHNKTPHIADEIKLRIPVDLDDGHHLLFTFYHISCKANNKDEEVEYPIGFSWLPLFRDGRLSTGDFHLPICLDRLPSSYGYLSPDVALPNVRWLDGHKPVFNLSIIAISTVHPQDEYLERFFIGVNSLSSTDRRKPPVSENALISAAQGVTKARPEPMVAYLYNVLDKLIALIANRPYSEALSSACFETMGQLVKICTMLLDSCLDIHGRSALLTSYVHYFKIAMKESKARSQLCKEMAAERNKPGSPETQKLFTIIEDVEKASSHQQRVPCEAVPCTSNKAVHEELAELWVRSGGCAREMAFLNSWFFFELMIKSMAEYLSMTGRLYLTRRSRFSERFVRALDSLSAATIAEVIIRLVKDPRQATAIANSWAFFVRDAFSLMDRSYVMGLVRDFNRDISARIGCVGEPSATTLMLLKLDFIRIVSSHEHFVILNLPFGPPLSIPTSTSSSSLGMSIGSLSVQPQAPSPECVSITSRSTTTTLDSWGSLGSGELTYDFRRCHYLVGLALADLSSVLDSSSSPVLHARAISVILNLLSTHEADSRLSDPGIRSRVASLYLPLVTIVLDVADQIHDPFVNTTTTTNTFASDDPLISSTSPGVNPKVALAIAGIGSAISPPRTPTGTRKNKTPDPSKVTLSLELSRQLLACFCWVLKNVDGSALRHWVRELPPTRLTQLLNVLQLSVSCFEYKPGKFGDVVTNGVDPDETLTECVVTRRDGVRWRVAPPSAGEADSRRTSSLLFEDEALLEAALCTEVVLCVLDTLETIIRVISMPGSDHLHFALPMILRSMMHMFACNQSVQALECIFVSQRTLVKKFSDVIFEQEAEQCGELCLQLLRHCASRLPAVRSQAAASLYLLMRESYENGSSLARVKMQITMSLSTLVSNATKEGVWLNEDCLRRSLKTVLIYAETDANTDSHTRANSNFSEQVKDLVLNIHMILSDTVKLKEFANDFEMTIDLMYRVAKGYQTNPDLRLTWLLNMASRHADRELYCEAGQCVLHAAALAAEYLAMSTTDSFMPRGAVDFEHISDNILEESAVSDDVLSPDVEGICESRHFTAAGLVNLVEKSMTFFEKAHMYEIMPDVFRIVEPIVRDWRDYRRLGAIYARLSEALSRIEPTVTITEDTADAWLSPLTSADKRCFGTYFRVGFYGSRFGDLDGEEYVYKEGPFTKLSEISHRLESFYTDRFGKDVVEVIKDSNNVVRSSLQQSKAYLQITYVEPYFEKWERRRRLTHFERSHKIKRFVYATPFTRDGKAHGDLKDQFKRRTILSTQYSFPYVKTRIKVVEREQKVLQPIQVAIDDIEKKTRELAAAIAQNPPDAKMLQMVLQGCIGTTVNQGPIQVANVFLTDVALNEFGKPIDKLQNKLRLCFRDFSKKCADALTLNKNLILPDQLAYQTELQKNYVEFTRRMAPIIGCNGSHHERKEVTTHAEHAVAVAAEIGPVHISSPQRFDLRFALAVTQNDKRGNKGRTDVILSSMVLLKFSVLCKRRKRCAFESVLRMPMLPPFVSIPLNQPDGEEADDAEYMFNPELLTPEIVGQVQNGFLVRPLKLSDYDNGFLGVLAQLTTVGEISREIFEERFKSMSKTRPLAYFVVVIEDLSTGRVVAAATLVIEWKFIHEAGCRGRVEDVVVDKEMRGKKMGALLNRILVALAKQIGVYKLSLECKDSLIPFYELYGYQKDLGNNFLVQRFDRDQEINVPCEDRQPVSNDMSSVPSLAALDHTHLKWDKEWMFHKLPKDNIEIPRHHLPDPEAEAIPGTSKQESLADLERNWLDSVFVFHSVLVHFFCLVMGNEQSGSGSSPQGPSNSTFSFLSGRGVNSKKSKGIVVVSGGNSKVETVEDDEIYKRFQEIPRFLPIFRHAIGKKDLSPSEYQQRMSSRPLYKMATRFQQHLKICAKAISAEQTQITSSIKAVEASAALLTTALTEKKKASDNFVTELQTLDKLRDDILHIQLMLEELVPMAETLNELLVPSDRLPPLSLSRVLERTPVSTSASSSQQSTPKHVTSTSLRSSLSISSREDRSHIAPIEEVRVVDRTA</sequence>
<protein>
    <recommendedName>
        <fullName evidence="10">Dedicator of cytokinesis</fullName>
    </recommendedName>
</protein>
<keyword evidence="9" id="KW-1185">Reference proteome</keyword>
<dbReference type="InterPro" id="IPR037808">
    <property type="entry name" value="C2_Dock-C"/>
</dbReference>
<evidence type="ECO:0008006" key="10">
    <source>
        <dbReference type="Google" id="ProtNLM"/>
    </source>
</evidence>
<dbReference type="InterPro" id="IPR027357">
    <property type="entry name" value="DOCKER_dom"/>
</dbReference>
<dbReference type="InterPro" id="IPR000182">
    <property type="entry name" value="GNAT_dom"/>
</dbReference>
<keyword evidence="2" id="KW-0344">Guanine-nucleotide releasing factor</keyword>
<dbReference type="InterPro" id="IPR027007">
    <property type="entry name" value="C2_DOCK-type_domain"/>
</dbReference>
<dbReference type="InterPro" id="IPR043161">
    <property type="entry name" value="DOCK_C_lobe_A"/>
</dbReference>
<dbReference type="InterPro" id="IPR046770">
    <property type="entry name" value="DOCKER_Lobe_B"/>
</dbReference>
<dbReference type="CDD" id="cd08696">
    <property type="entry name" value="C2_Dock-C"/>
    <property type="match status" value="1"/>
</dbReference>
<comment type="similarity">
    <text evidence="3">Belongs to the DOCK family.</text>
</comment>
<evidence type="ECO:0000313" key="8">
    <source>
        <dbReference type="EMBL" id="KAK6734440.1"/>
    </source>
</evidence>
<reference evidence="8 9" key="1">
    <citation type="submission" date="2023-08" db="EMBL/GenBank/DDBJ databases">
        <title>A Necator americanus chromosomal reference genome.</title>
        <authorList>
            <person name="Ilik V."/>
            <person name="Petrzelkova K.J."/>
            <person name="Pardy F."/>
            <person name="Fuh T."/>
            <person name="Niatou-Singa F.S."/>
            <person name="Gouil Q."/>
            <person name="Baker L."/>
            <person name="Ritchie M.E."/>
            <person name="Jex A.R."/>
            <person name="Gazzola D."/>
            <person name="Li H."/>
            <person name="Toshio Fujiwara R."/>
            <person name="Zhan B."/>
            <person name="Aroian R.V."/>
            <person name="Pafco B."/>
            <person name="Schwarz E.M."/>
        </authorList>
    </citation>
    <scope>NUCLEOTIDE SEQUENCE [LARGE SCALE GENOMIC DNA]</scope>
    <source>
        <strain evidence="8 9">Aroian</strain>
        <tissue evidence="8">Whole animal</tissue>
    </source>
</reference>
<dbReference type="InterPro" id="IPR026791">
    <property type="entry name" value="DOCK"/>
</dbReference>
<dbReference type="Gene3D" id="1.20.58.740">
    <property type="match status" value="1"/>
</dbReference>
<comment type="caution">
    <text evidence="8">The sequence shown here is derived from an EMBL/GenBank/DDBJ whole genome shotgun (WGS) entry which is preliminary data.</text>
</comment>
<proteinExistence type="inferred from homology"/>